<evidence type="ECO:0000256" key="2">
    <source>
        <dbReference type="SAM" id="Phobius"/>
    </source>
</evidence>
<accession>A0A0W0F561</accession>
<organism evidence="3 4">
    <name type="scientific">Moniliophthora roreri</name>
    <name type="common">Frosty pod rot fungus</name>
    <name type="synonym">Monilia roreri</name>
    <dbReference type="NCBI Taxonomy" id="221103"/>
    <lineage>
        <taxon>Eukaryota</taxon>
        <taxon>Fungi</taxon>
        <taxon>Dikarya</taxon>
        <taxon>Basidiomycota</taxon>
        <taxon>Agaricomycotina</taxon>
        <taxon>Agaricomycetes</taxon>
        <taxon>Agaricomycetidae</taxon>
        <taxon>Agaricales</taxon>
        <taxon>Marasmiineae</taxon>
        <taxon>Marasmiaceae</taxon>
        <taxon>Moniliophthora</taxon>
    </lineage>
</organism>
<gene>
    <name evidence="3" type="ORF">WG66_16009</name>
</gene>
<evidence type="ECO:0000313" key="3">
    <source>
        <dbReference type="EMBL" id="KTB31420.1"/>
    </source>
</evidence>
<evidence type="ECO:0000313" key="4">
    <source>
        <dbReference type="Proteomes" id="UP000054988"/>
    </source>
</evidence>
<keyword evidence="2" id="KW-0812">Transmembrane</keyword>
<dbReference type="Proteomes" id="UP000054988">
    <property type="component" value="Unassembled WGS sequence"/>
</dbReference>
<feature type="transmembrane region" description="Helical" evidence="2">
    <location>
        <begin position="130"/>
        <end position="151"/>
    </location>
</feature>
<keyword evidence="2" id="KW-1133">Transmembrane helix</keyword>
<dbReference type="AlphaFoldDB" id="A0A0W0F561"/>
<name>A0A0W0F561_MONRR</name>
<protein>
    <submittedName>
        <fullName evidence="3">Uncharacterized protein</fullName>
    </submittedName>
</protein>
<reference evidence="3 4" key="1">
    <citation type="submission" date="2015-12" db="EMBL/GenBank/DDBJ databases">
        <title>Draft genome sequence of Moniliophthora roreri, the causal agent of frosty pod rot of cacao.</title>
        <authorList>
            <person name="Aime M.C."/>
            <person name="Diaz-Valderrama J.R."/>
            <person name="Kijpornyongpan T."/>
            <person name="Phillips-Mora W."/>
        </authorList>
    </citation>
    <scope>NUCLEOTIDE SEQUENCE [LARGE SCALE GENOMIC DNA]</scope>
    <source>
        <strain evidence="3 4">MCA 2952</strain>
    </source>
</reference>
<evidence type="ECO:0000256" key="1">
    <source>
        <dbReference type="SAM" id="MobiDB-lite"/>
    </source>
</evidence>
<feature type="transmembrane region" description="Helical" evidence="2">
    <location>
        <begin position="88"/>
        <end position="109"/>
    </location>
</feature>
<keyword evidence="2" id="KW-0472">Membrane</keyword>
<proteinExistence type="predicted"/>
<comment type="caution">
    <text evidence="3">The sequence shown here is derived from an EMBL/GenBank/DDBJ whole genome shotgun (WGS) entry which is preliminary data.</text>
</comment>
<feature type="transmembrane region" description="Helical" evidence="2">
    <location>
        <begin position="171"/>
        <end position="194"/>
    </location>
</feature>
<feature type="region of interest" description="Disordered" evidence="1">
    <location>
        <begin position="234"/>
        <end position="255"/>
    </location>
</feature>
<dbReference type="EMBL" id="LATX01002325">
    <property type="protein sequence ID" value="KTB31420.1"/>
    <property type="molecule type" value="Genomic_DNA"/>
</dbReference>
<feature type="transmembrane region" description="Helical" evidence="2">
    <location>
        <begin position="25"/>
        <end position="45"/>
    </location>
</feature>
<sequence>MSTSLPDHSVDHGTHFLLGNIWRKIIITTSAVADAILLWHCYTVWGRRWKIVAAPALVYLGCHATALVLLPTSIISTQDSVRGDIWTISAGVIALNKLLLSILIGYRIFAMSNEVVAYLGLGVRNLSRTVIAATLESGFFYSSFLSIVFFLDIDRRNFAPAEEFARSQAFYTFLISWTPIEAIASTVIIVRVALGIGFNDVESVIVSMRVGEHCATPVFDISRPIDRMPQRGRLQSIASSDNSEDIESQWHSSNP</sequence>
<feature type="transmembrane region" description="Helical" evidence="2">
    <location>
        <begin position="57"/>
        <end position="76"/>
    </location>
</feature>